<dbReference type="Proteomes" id="UP000232003">
    <property type="component" value="Chromosome"/>
</dbReference>
<dbReference type="KEGG" id="nfl:COO91_01321"/>
<accession>A0A2K8SJ24</accession>
<organism evidence="1 2">
    <name type="scientific">Nostoc flagelliforme CCNUN1</name>
    <dbReference type="NCBI Taxonomy" id="2038116"/>
    <lineage>
        <taxon>Bacteria</taxon>
        <taxon>Bacillati</taxon>
        <taxon>Cyanobacteriota</taxon>
        <taxon>Cyanophyceae</taxon>
        <taxon>Nostocales</taxon>
        <taxon>Nostocaceae</taxon>
        <taxon>Nostoc</taxon>
    </lineage>
</organism>
<evidence type="ECO:0000313" key="1">
    <source>
        <dbReference type="EMBL" id="AUB35441.1"/>
    </source>
</evidence>
<name>A0A2K8SJ24_9NOSO</name>
<dbReference type="EMBL" id="CP024785">
    <property type="protein sequence ID" value="AUB35441.1"/>
    <property type="molecule type" value="Genomic_DNA"/>
</dbReference>
<evidence type="ECO:0000313" key="2">
    <source>
        <dbReference type="Proteomes" id="UP000232003"/>
    </source>
</evidence>
<protein>
    <submittedName>
        <fullName evidence="1">Methyl-accepting chemotaxis protein</fullName>
    </submittedName>
</protein>
<dbReference type="RefSeq" id="WP_167407569.1">
    <property type="nucleotide sequence ID" value="NZ_CAWNNC010000001.1"/>
</dbReference>
<reference evidence="1 2" key="1">
    <citation type="submission" date="2017-11" db="EMBL/GenBank/DDBJ databases">
        <title>Complete genome of a free-living desiccation-tolerant cyanobacterium and its photosynthetic adaptation to extreme terrestrial habitat.</title>
        <authorList>
            <person name="Shang J."/>
        </authorList>
    </citation>
    <scope>NUCLEOTIDE SEQUENCE [LARGE SCALE GENOMIC DNA]</scope>
    <source>
        <strain evidence="1 2">CCNUN1</strain>
    </source>
</reference>
<sequence length="56" mass="6019">MQKLKVAANSGQNPGFDFLQECWNDDPAKANCDQEIASEVSAVGCCDRGWGVGEVE</sequence>
<keyword evidence="2" id="KW-1185">Reference proteome</keyword>
<gene>
    <name evidence="1" type="ORF">COO91_01321</name>
</gene>
<dbReference type="AlphaFoldDB" id="A0A2K8SJ24"/>
<proteinExistence type="predicted"/>